<dbReference type="AlphaFoldDB" id="A0A164NGZ0"/>
<gene>
    <name evidence="1" type="ORF">AWN90_25010</name>
</gene>
<dbReference type="GO" id="GO:0003677">
    <property type="term" value="F:DNA binding"/>
    <property type="evidence" value="ECO:0007669"/>
    <property type="project" value="InterPro"/>
</dbReference>
<comment type="caution">
    <text evidence="1">The sequence shown here is derived from an EMBL/GenBank/DDBJ whole genome shotgun (WGS) entry which is preliminary data.</text>
</comment>
<dbReference type="Proteomes" id="UP000076512">
    <property type="component" value="Unassembled WGS sequence"/>
</dbReference>
<accession>A0A164NGZ0</accession>
<dbReference type="SUPFAM" id="SSF47413">
    <property type="entry name" value="lambda repressor-like DNA-binding domains"/>
    <property type="match status" value="1"/>
</dbReference>
<dbReference type="Gene3D" id="1.10.260.40">
    <property type="entry name" value="lambda repressor-like DNA-binding domains"/>
    <property type="match status" value="1"/>
</dbReference>
<organism evidence="1 2">
    <name type="scientific">Nocardia terpenica</name>
    <dbReference type="NCBI Taxonomy" id="455432"/>
    <lineage>
        <taxon>Bacteria</taxon>
        <taxon>Bacillati</taxon>
        <taxon>Actinomycetota</taxon>
        <taxon>Actinomycetes</taxon>
        <taxon>Mycobacteriales</taxon>
        <taxon>Nocardiaceae</taxon>
        <taxon>Nocardia</taxon>
    </lineage>
</organism>
<evidence type="ECO:0008006" key="3">
    <source>
        <dbReference type="Google" id="ProtNLM"/>
    </source>
</evidence>
<proteinExistence type="predicted"/>
<evidence type="ECO:0000313" key="2">
    <source>
        <dbReference type="Proteomes" id="UP000076512"/>
    </source>
</evidence>
<protein>
    <recommendedName>
        <fullName evidence="3">HTH cro/C1-type domain-containing protein</fullName>
    </recommendedName>
</protein>
<keyword evidence="2" id="KW-1185">Reference proteome</keyword>
<sequence>MQSVAWAQQRHLTVGNRIEMRRRQLGLSRRTVANIVGRSDEWLRLIESGQQRLENVYLIVRLAEVLHIGDFRQLIDIPPAPPQPRTEGAEMLIGLFAPSVIGYPARVDPAATVSIPQLREQLQTCQRIWASSPTRYSELGQRLPPVLAMTRMLLWRDYSDGVGDLALTAAQLARQVLTRLGAHTLALTVADRSMEIAGRLDRPGSIAAAAEQYADALLHLEQFTLCREHAETAAAELSPTIPDTADEAVLWGALQLTAAKSAVCQHNVQQASRLMARAHEVANRLGADRSCLGITFGPSEVGIARMEVALGENDFDEVIRTAATVEFADDHSITSQARYHIALAHAFVHKGEDVAAALALEKAATACPEDLRYDHNAHHTLQKLLRHSNGKPRRDVARLAALAEVV</sequence>
<name>A0A164NGZ0_9NOCA</name>
<dbReference type="InterPro" id="IPR001387">
    <property type="entry name" value="Cro/C1-type_HTH"/>
</dbReference>
<dbReference type="EMBL" id="LWGR01000005">
    <property type="protein sequence ID" value="KZM74353.1"/>
    <property type="molecule type" value="Genomic_DNA"/>
</dbReference>
<reference evidence="1 2" key="1">
    <citation type="submission" date="2016-04" db="EMBL/GenBank/DDBJ databases">
        <authorList>
            <person name="Evans L.H."/>
            <person name="Alamgir A."/>
            <person name="Owens N."/>
            <person name="Weber N.D."/>
            <person name="Virtaneva K."/>
            <person name="Barbian K."/>
            <person name="Babar A."/>
            <person name="Rosenke K."/>
        </authorList>
    </citation>
    <scope>NUCLEOTIDE SEQUENCE [LARGE SCALE GENOMIC DNA]</scope>
    <source>
        <strain evidence="1 2">IFM 0406</strain>
    </source>
</reference>
<dbReference type="InterPro" id="IPR010982">
    <property type="entry name" value="Lambda_DNA-bd_dom_sf"/>
</dbReference>
<dbReference type="RefSeq" id="WP_067587657.1">
    <property type="nucleotide sequence ID" value="NZ_JABMCZ010000005.1"/>
</dbReference>
<dbReference type="OrthoDB" id="3504495at2"/>
<dbReference type="CDD" id="cd00093">
    <property type="entry name" value="HTH_XRE"/>
    <property type="match status" value="1"/>
</dbReference>
<dbReference type="STRING" id="455432.AWN90_25010"/>
<evidence type="ECO:0000313" key="1">
    <source>
        <dbReference type="EMBL" id="KZM74353.1"/>
    </source>
</evidence>